<organism evidence="3 4">
    <name type="scientific">Actinomycetospora chibensis</name>
    <dbReference type="NCBI Taxonomy" id="663606"/>
    <lineage>
        <taxon>Bacteria</taxon>
        <taxon>Bacillati</taxon>
        <taxon>Actinomycetota</taxon>
        <taxon>Actinomycetes</taxon>
        <taxon>Pseudonocardiales</taxon>
        <taxon>Pseudonocardiaceae</taxon>
        <taxon>Actinomycetospora</taxon>
    </lineage>
</organism>
<dbReference type="PANTHER" id="PTHR43625:SF40">
    <property type="entry name" value="ALDO-KETO REDUCTASE YAKC [NADP(+)]"/>
    <property type="match status" value="1"/>
</dbReference>
<accession>A0ABV9RPI1</accession>
<dbReference type="Pfam" id="PF00248">
    <property type="entry name" value="Aldo_ket_red"/>
    <property type="match status" value="1"/>
</dbReference>
<dbReference type="RefSeq" id="WP_274192147.1">
    <property type="nucleotide sequence ID" value="NZ_BAABHN010000057.1"/>
</dbReference>
<comment type="caution">
    <text evidence="3">The sequence shown here is derived from an EMBL/GenBank/DDBJ whole genome shotgun (WGS) entry which is preliminary data.</text>
</comment>
<name>A0ABV9RPI1_9PSEU</name>
<keyword evidence="1" id="KW-0560">Oxidoreductase</keyword>
<dbReference type="InterPro" id="IPR050791">
    <property type="entry name" value="Aldo-Keto_reductase"/>
</dbReference>
<dbReference type="Proteomes" id="UP001595909">
    <property type="component" value="Unassembled WGS sequence"/>
</dbReference>
<keyword evidence="4" id="KW-1185">Reference proteome</keyword>
<gene>
    <name evidence="3" type="ORF">ACFPEL_27285</name>
</gene>
<evidence type="ECO:0000313" key="4">
    <source>
        <dbReference type="Proteomes" id="UP001595909"/>
    </source>
</evidence>
<reference evidence="4" key="1">
    <citation type="journal article" date="2019" name="Int. J. Syst. Evol. Microbiol.">
        <title>The Global Catalogue of Microorganisms (GCM) 10K type strain sequencing project: providing services to taxonomists for standard genome sequencing and annotation.</title>
        <authorList>
            <consortium name="The Broad Institute Genomics Platform"/>
            <consortium name="The Broad Institute Genome Sequencing Center for Infectious Disease"/>
            <person name="Wu L."/>
            <person name="Ma J."/>
        </authorList>
    </citation>
    <scope>NUCLEOTIDE SEQUENCE [LARGE SCALE GENOMIC DNA]</scope>
    <source>
        <strain evidence="4">CCUG 50347</strain>
    </source>
</reference>
<dbReference type="EMBL" id="JBHSIM010000057">
    <property type="protein sequence ID" value="MFC4836141.1"/>
    <property type="molecule type" value="Genomic_DNA"/>
</dbReference>
<sequence length="292" mass="31290">MTDDTAVETGSVAASGEFTLGDDLRVRRLGYGAMRLTGEGIWGPPKDPENAVAVLRRAIELGVDFVDTADSYGPYVSEELIREALYPYRGITVATKAGLLRTGPNRWIPCGRPEYLRQEAEMSLRRLGVETLDLFQLHRVDPHVAADEQFGLLADLQREGKVREVGLSQVSVAEIEAAGRIVDVASVQNRYNLVDRSSDDVLRHCTAHGIGFIPWAPADAGKLAEPGHAAARAADALGATPAQVALAWLLQRSSVMLPIPGTSSLEHLAENCAAATLELDRDTVATLDAAGA</sequence>
<protein>
    <submittedName>
        <fullName evidence="3">Aldo/keto reductase</fullName>
    </submittedName>
</protein>
<dbReference type="PRINTS" id="PR00069">
    <property type="entry name" value="ALDKETRDTASE"/>
</dbReference>
<dbReference type="CDD" id="cd19088">
    <property type="entry name" value="AKR_AKR13B1"/>
    <property type="match status" value="1"/>
</dbReference>
<dbReference type="SUPFAM" id="SSF51430">
    <property type="entry name" value="NAD(P)-linked oxidoreductase"/>
    <property type="match status" value="1"/>
</dbReference>
<dbReference type="InterPro" id="IPR036812">
    <property type="entry name" value="NAD(P)_OxRdtase_dom_sf"/>
</dbReference>
<evidence type="ECO:0000313" key="3">
    <source>
        <dbReference type="EMBL" id="MFC4836141.1"/>
    </source>
</evidence>
<dbReference type="PANTHER" id="PTHR43625">
    <property type="entry name" value="AFLATOXIN B1 ALDEHYDE REDUCTASE"/>
    <property type="match status" value="1"/>
</dbReference>
<feature type="domain" description="NADP-dependent oxidoreductase" evidence="2">
    <location>
        <begin position="28"/>
        <end position="290"/>
    </location>
</feature>
<dbReference type="InterPro" id="IPR023210">
    <property type="entry name" value="NADP_OxRdtase_dom"/>
</dbReference>
<evidence type="ECO:0000259" key="2">
    <source>
        <dbReference type="Pfam" id="PF00248"/>
    </source>
</evidence>
<evidence type="ECO:0000256" key="1">
    <source>
        <dbReference type="ARBA" id="ARBA00023002"/>
    </source>
</evidence>
<dbReference type="InterPro" id="IPR020471">
    <property type="entry name" value="AKR"/>
</dbReference>
<proteinExistence type="predicted"/>
<dbReference type="Gene3D" id="3.20.20.100">
    <property type="entry name" value="NADP-dependent oxidoreductase domain"/>
    <property type="match status" value="1"/>
</dbReference>